<dbReference type="GeneID" id="100833726"/>
<dbReference type="STRING" id="15368.I1H1B1"/>
<keyword evidence="5 15" id="KW-0732">Signal</keyword>
<dbReference type="Pfam" id="PF07714">
    <property type="entry name" value="PK_Tyr_Ser-Thr"/>
    <property type="match status" value="1"/>
</dbReference>
<evidence type="ECO:0000259" key="17">
    <source>
        <dbReference type="PROSITE" id="PS51473"/>
    </source>
</evidence>
<keyword evidence="6" id="KW-0677">Repeat</keyword>
<dbReference type="eggNOG" id="ENOG502QWDY">
    <property type="taxonomic scope" value="Eukaryota"/>
</dbReference>
<sequence length="662" mass="73746">MTIVGVGVGVLLLSTLTYQLVSAEVFCDNLKVTRTSLTMNITTSPVHFATASFGKAPDVAYALALCKGVVLNGSACGECVADWFDKMISDKPPPPQQCFKIYTYYGYCIVVYSNNDDILAPYNNTAESTLRFRSEWWNERNVTGDIGVIAGLIRDLLVGTVEKAASMAPVRFATGVMDTNTTFPSVYSLAQCMPDMSSSDCLACLRHLLGTVNSTMYMRMGGQVYFIRCFFRYEATHFYDGEPMLHLGTQLAPTPAPTKPPNHKRSMSKLWAIPIVVVPLAAAAFLCFILYSRRLTTQRKGGVMRLQGLRRAQDLEGEEQLVWEGKNSEFSVFDFEQVLQATNNFSQENKLGQGGFGAVYKGQFPEGLEIAVKRLASHSGQGFREFKNEVQLIAKLQHKNLVRLLGCCSEEEEKLLVYEYLPNRSLDFFIFDESKRALLDWSKLVAIIEGIAHGLLYLHKHSRLRVIHRDLKPGNILLDAEMNPKIADFGLAKIFSSDSTEGNTTRRVVGTYGYMAPEYASEGVFSIKSDVFSFGVIIFEILSGKRNSGSQQCGDFINLLGYAWQLWEEGRWIDLIDATLVPKGDSTEMMRCINIAFLCVQEHAADRPTMSDVVRMLSSETMIMVVPKQPAYVNARVGNEEAPTAPEPCSINYMTLSVITPR</sequence>
<evidence type="ECO:0000256" key="10">
    <source>
        <dbReference type="ARBA" id="ARBA00022989"/>
    </source>
</evidence>
<evidence type="ECO:0000256" key="8">
    <source>
        <dbReference type="ARBA" id="ARBA00022777"/>
    </source>
</evidence>
<keyword evidence="11 14" id="KW-0472">Membrane</keyword>
<evidence type="ECO:0000313" key="20">
    <source>
        <dbReference type="Proteomes" id="UP000008810"/>
    </source>
</evidence>
<dbReference type="PROSITE" id="PS50011">
    <property type="entry name" value="PROTEIN_KINASE_DOM"/>
    <property type="match status" value="1"/>
</dbReference>
<keyword evidence="12" id="KW-0325">Glycoprotein</keyword>
<dbReference type="PROSITE" id="PS51473">
    <property type="entry name" value="GNK2"/>
    <property type="match status" value="2"/>
</dbReference>
<evidence type="ECO:0000256" key="2">
    <source>
        <dbReference type="ARBA" id="ARBA00022527"/>
    </source>
</evidence>
<dbReference type="InterPro" id="IPR011009">
    <property type="entry name" value="Kinase-like_dom_sf"/>
</dbReference>
<dbReference type="PANTHER" id="PTHR27002:SF345">
    <property type="entry name" value="PROTEIN KINASE DOMAIN-CONTAINING PROTEIN"/>
    <property type="match status" value="1"/>
</dbReference>
<evidence type="ECO:0000256" key="3">
    <source>
        <dbReference type="ARBA" id="ARBA00022679"/>
    </source>
</evidence>
<dbReference type="CDD" id="cd23509">
    <property type="entry name" value="Gnk2-like"/>
    <property type="match status" value="2"/>
</dbReference>
<dbReference type="Pfam" id="PF01657">
    <property type="entry name" value="Stress-antifung"/>
    <property type="match status" value="2"/>
</dbReference>
<protein>
    <recommendedName>
        <fullName evidence="21">Protein kinase domain-containing protein</fullName>
    </recommendedName>
</protein>
<feature type="domain" description="Gnk2-homologous" evidence="17">
    <location>
        <begin position="130"/>
        <end position="238"/>
    </location>
</feature>
<keyword evidence="2" id="KW-0723">Serine/threonine-protein kinase</keyword>
<dbReference type="GO" id="GO:0007165">
    <property type="term" value="P:signal transduction"/>
    <property type="evidence" value="ECO:0000318"/>
    <property type="project" value="GO_Central"/>
</dbReference>
<evidence type="ECO:0000313" key="19">
    <source>
        <dbReference type="EnsemblPlants" id="PNT76601"/>
    </source>
</evidence>
<dbReference type="AlphaFoldDB" id="I1H1B1"/>
<evidence type="ECO:0000259" key="16">
    <source>
        <dbReference type="PROSITE" id="PS50011"/>
    </source>
</evidence>
<dbReference type="PANTHER" id="PTHR27002">
    <property type="entry name" value="RECEPTOR-LIKE SERINE/THREONINE-PROTEIN KINASE SD1-8"/>
    <property type="match status" value="1"/>
</dbReference>
<evidence type="ECO:0000313" key="18">
    <source>
        <dbReference type="EMBL" id="PNT76601.1"/>
    </source>
</evidence>
<feature type="domain" description="Gnk2-homologous" evidence="17">
    <location>
        <begin position="8"/>
        <end position="117"/>
    </location>
</feature>
<dbReference type="OrthoDB" id="688481at2759"/>
<dbReference type="CDD" id="cd14066">
    <property type="entry name" value="STKc_IRAK"/>
    <property type="match status" value="1"/>
</dbReference>
<feature type="chain" id="PRO_5003642171" description="Protein kinase domain-containing protein" evidence="15">
    <location>
        <begin position="24"/>
        <end position="662"/>
    </location>
</feature>
<dbReference type="OMA" id="PFERWNI"/>
<dbReference type="GO" id="GO:0005524">
    <property type="term" value="F:ATP binding"/>
    <property type="evidence" value="ECO:0007669"/>
    <property type="project" value="UniProtKB-UniRule"/>
</dbReference>
<dbReference type="EMBL" id="CM000880">
    <property type="protein sequence ID" value="PNT76601.1"/>
    <property type="molecule type" value="Genomic_DNA"/>
</dbReference>
<dbReference type="Proteomes" id="UP000008810">
    <property type="component" value="Chromosome 1"/>
</dbReference>
<comment type="subcellular location">
    <subcellularLocation>
        <location evidence="1">Membrane</location>
        <topology evidence="1">Single-pass membrane protein</topology>
    </subcellularLocation>
</comment>
<dbReference type="PROSITE" id="PS00107">
    <property type="entry name" value="PROTEIN_KINASE_ATP"/>
    <property type="match status" value="1"/>
</dbReference>
<dbReference type="RefSeq" id="XP_024314836.1">
    <property type="nucleotide sequence ID" value="XM_024459068.1"/>
</dbReference>
<dbReference type="InterPro" id="IPR017441">
    <property type="entry name" value="Protein_kinase_ATP_BS"/>
</dbReference>
<evidence type="ECO:0000256" key="14">
    <source>
        <dbReference type="SAM" id="Phobius"/>
    </source>
</evidence>
<dbReference type="InterPro" id="IPR001245">
    <property type="entry name" value="Ser-Thr/Tyr_kinase_cat_dom"/>
</dbReference>
<evidence type="ECO:0000256" key="11">
    <source>
        <dbReference type="ARBA" id="ARBA00023136"/>
    </source>
</evidence>
<keyword evidence="7 13" id="KW-0547">Nucleotide-binding</keyword>
<dbReference type="HOGENOM" id="CLU_000288_35_3_1"/>
<evidence type="ECO:0008006" key="21">
    <source>
        <dbReference type="Google" id="ProtNLM"/>
    </source>
</evidence>
<dbReference type="InterPro" id="IPR002902">
    <property type="entry name" value="GNK2"/>
</dbReference>
<dbReference type="GO" id="GO:0006950">
    <property type="term" value="P:response to stress"/>
    <property type="evidence" value="ECO:0007669"/>
    <property type="project" value="UniProtKB-ARBA"/>
</dbReference>
<keyword evidence="3" id="KW-0808">Transferase</keyword>
<evidence type="ECO:0000256" key="4">
    <source>
        <dbReference type="ARBA" id="ARBA00022692"/>
    </source>
</evidence>
<dbReference type="Gramene" id="PNT76601">
    <property type="protein sequence ID" value="PNT76601"/>
    <property type="gene ID" value="BRADI_1g50150v3"/>
</dbReference>
<reference evidence="18" key="2">
    <citation type="submission" date="2017-06" db="EMBL/GenBank/DDBJ databases">
        <title>WGS assembly of Brachypodium distachyon.</title>
        <authorList>
            <consortium name="The International Brachypodium Initiative"/>
            <person name="Lucas S."/>
            <person name="Harmon-Smith M."/>
            <person name="Lail K."/>
            <person name="Tice H."/>
            <person name="Grimwood J."/>
            <person name="Bruce D."/>
            <person name="Barry K."/>
            <person name="Shu S."/>
            <person name="Lindquist E."/>
            <person name="Wang M."/>
            <person name="Pitluck S."/>
            <person name="Vogel J.P."/>
            <person name="Garvin D.F."/>
            <person name="Mockler T.C."/>
            <person name="Schmutz J."/>
            <person name="Rokhsar D."/>
            <person name="Bevan M.W."/>
        </authorList>
    </citation>
    <scope>NUCLEOTIDE SEQUENCE</scope>
    <source>
        <strain evidence="18">Bd21</strain>
    </source>
</reference>
<evidence type="ECO:0000256" key="5">
    <source>
        <dbReference type="ARBA" id="ARBA00022729"/>
    </source>
</evidence>
<dbReference type="PROSITE" id="PS00108">
    <property type="entry name" value="PROTEIN_KINASE_ST"/>
    <property type="match status" value="1"/>
</dbReference>
<keyword evidence="4 14" id="KW-0812">Transmembrane</keyword>
<evidence type="ECO:0000256" key="1">
    <source>
        <dbReference type="ARBA" id="ARBA00004167"/>
    </source>
</evidence>
<evidence type="ECO:0000256" key="13">
    <source>
        <dbReference type="PROSITE-ProRule" id="PRU10141"/>
    </source>
</evidence>
<organism evidence="19">
    <name type="scientific">Brachypodium distachyon</name>
    <name type="common">Purple false brome</name>
    <name type="synonym">Trachynia distachya</name>
    <dbReference type="NCBI Taxonomy" id="15368"/>
    <lineage>
        <taxon>Eukaryota</taxon>
        <taxon>Viridiplantae</taxon>
        <taxon>Streptophyta</taxon>
        <taxon>Embryophyta</taxon>
        <taxon>Tracheophyta</taxon>
        <taxon>Spermatophyta</taxon>
        <taxon>Magnoliopsida</taxon>
        <taxon>Liliopsida</taxon>
        <taxon>Poales</taxon>
        <taxon>Poaceae</taxon>
        <taxon>BOP clade</taxon>
        <taxon>Pooideae</taxon>
        <taxon>Stipodae</taxon>
        <taxon>Brachypodieae</taxon>
        <taxon>Brachypodium</taxon>
    </lineage>
</organism>
<gene>
    <name evidence="19" type="primary">LOC100833726</name>
    <name evidence="18" type="ORF">BRADI_1g50150v3</name>
</gene>
<dbReference type="FunFam" id="3.30.200.20:FF:000142">
    <property type="entry name" value="Cysteine-rich receptor-like protein kinase 10"/>
    <property type="match status" value="1"/>
</dbReference>
<proteinExistence type="predicted"/>
<dbReference type="Gene3D" id="3.30.200.20">
    <property type="entry name" value="Phosphorylase Kinase, domain 1"/>
    <property type="match status" value="1"/>
</dbReference>
<dbReference type="FunFam" id="3.30.430.20:FF:000021">
    <property type="entry name" value="Protein kinase domain containing protein, expressed"/>
    <property type="match status" value="1"/>
</dbReference>
<reference evidence="19" key="3">
    <citation type="submission" date="2018-08" db="UniProtKB">
        <authorList>
            <consortium name="EnsemblPlants"/>
        </authorList>
    </citation>
    <scope>IDENTIFICATION</scope>
    <source>
        <strain evidence="19">cv. Bd21</strain>
    </source>
</reference>
<dbReference type="FunFam" id="1.10.510.10:FF:000129">
    <property type="entry name" value="cysteine-rich receptor-like protein kinase 10"/>
    <property type="match status" value="1"/>
</dbReference>
<evidence type="ECO:0000256" key="15">
    <source>
        <dbReference type="SAM" id="SignalP"/>
    </source>
</evidence>
<dbReference type="InterPro" id="IPR008271">
    <property type="entry name" value="Ser/Thr_kinase_AS"/>
</dbReference>
<keyword evidence="9 13" id="KW-0067">ATP-binding</keyword>
<keyword evidence="20" id="KW-1185">Reference proteome</keyword>
<evidence type="ECO:0000256" key="6">
    <source>
        <dbReference type="ARBA" id="ARBA00022737"/>
    </source>
</evidence>
<dbReference type="Gene3D" id="3.30.430.20">
    <property type="entry name" value="Gnk2 domain, C-X8-C-X2-C motif"/>
    <property type="match status" value="2"/>
</dbReference>
<dbReference type="FunFam" id="3.30.430.20:FF:000028">
    <property type="entry name" value="Putative DUF26-domain receptor-like protein kinase family protein"/>
    <property type="match status" value="1"/>
</dbReference>
<dbReference type="InterPro" id="IPR038408">
    <property type="entry name" value="GNK2_sf"/>
</dbReference>
<evidence type="ECO:0000256" key="9">
    <source>
        <dbReference type="ARBA" id="ARBA00022840"/>
    </source>
</evidence>
<feature type="domain" description="Protein kinase" evidence="16">
    <location>
        <begin position="345"/>
        <end position="623"/>
    </location>
</feature>
<feature type="signal peptide" evidence="15">
    <location>
        <begin position="1"/>
        <end position="23"/>
    </location>
</feature>
<name>I1H1B1_BRADI</name>
<keyword evidence="10 14" id="KW-1133">Transmembrane helix</keyword>
<keyword evidence="8" id="KW-0418">Kinase</keyword>
<dbReference type="EnsemblPlants" id="PNT76601">
    <property type="protein sequence ID" value="PNT76601"/>
    <property type="gene ID" value="BRADI_1g50150v3"/>
</dbReference>
<evidence type="ECO:0000256" key="12">
    <source>
        <dbReference type="ARBA" id="ARBA00023180"/>
    </source>
</evidence>
<feature type="binding site" evidence="13">
    <location>
        <position position="373"/>
    </location>
    <ligand>
        <name>ATP</name>
        <dbReference type="ChEBI" id="CHEBI:30616"/>
    </ligand>
</feature>
<dbReference type="InterPro" id="IPR000719">
    <property type="entry name" value="Prot_kinase_dom"/>
</dbReference>
<reference evidence="18 19" key="1">
    <citation type="journal article" date="2010" name="Nature">
        <title>Genome sequencing and analysis of the model grass Brachypodium distachyon.</title>
        <authorList>
            <consortium name="International Brachypodium Initiative"/>
        </authorList>
    </citation>
    <scope>NUCLEOTIDE SEQUENCE [LARGE SCALE GENOMIC DNA]</scope>
    <source>
        <strain evidence="18 19">Bd21</strain>
    </source>
</reference>
<evidence type="ECO:0000256" key="7">
    <source>
        <dbReference type="ARBA" id="ARBA00022741"/>
    </source>
</evidence>
<dbReference type="SMART" id="SM00220">
    <property type="entry name" value="S_TKc"/>
    <property type="match status" value="1"/>
</dbReference>
<accession>I1H1B1</accession>
<dbReference type="Gene3D" id="1.10.510.10">
    <property type="entry name" value="Transferase(Phosphotransferase) domain 1"/>
    <property type="match status" value="1"/>
</dbReference>
<dbReference type="GO" id="GO:0004674">
    <property type="term" value="F:protein serine/threonine kinase activity"/>
    <property type="evidence" value="ECO:0000318"/>
    <property type="project" value="GO_Central"/>
</dbReference>
<feature type="transmembrane region" description="Helical" evidence="14">
    <location>
        <begin position="270"/>
        <end position="291"/>
    </location>
</feature>
<dbReference type="SUPFAM" id="SSF56112">
    <property type="entry name" value="Protein kinase-like (PK-like)"/>
    <property type="match status" value="1"/>
</dbReference>
<dbReference type="GO" id="GO:0005886">
    <property type="term" value="C:plasma membrane"/>
    <property type="evidence" value="ECO:0000318"/>
    <property type="project" value="GO_Central"/>
</dbReference>
<dbReference type="KEGG" id="bdi:100833726"/>